<proteinExistence type="inferred from homology"/>
<evidence type="ECO:0000256" key="5">
    <source>
        <dbReference type="ARBA" id="ARBA00022737"/>
    </source>
</evidence>
<dbReference type="InterPro" id="IPR007110">
    <property type="entry name" value="Ig-like_dom"/>
</dbReference>
<feature type="domain" description="Ig-like" evidence="12">
    <location>
        <begin position="3479"/>
        <end position="3565"/>
    </location>
</feature>
<feature type="domain" description="Ig-like" evidence="12">
    <location>
        <begin position="2235"/>
        <end position="2326"/>
    </location>
</feature>
<reference evidence="13 14" key="2">
    <citation type="submission" date="2018-11" db="EMBL/GenBank/DDBJ databases">
        <authorList>
            <consortium name="Pathogen Informatics"/>
        </authorList>
    </citation>
    <scope>NUCLEOTIDE SEQUENCE [LARGE SCALE GENOMIC DNA]</scope>
</reference>
<dbReference type="Gene3D" id="1.20.58.60">
    <property type="match status" value="3"/>
</dbReference>
<feature type="domain" description="Ig-like" evidence="12">
    <location>
        <begin position="3000"/>
        <end position="3107"/>
    </location>
</feature>
<evidence type="ECO:0000256" key="8">
    <source>
        <dbReference type="ARBA" id="ARBA00023179"/>
    </source>
</evidence>
<feature type="domain" description="Ig-like" evidence="12">
    <location>
        <begin position="1660"/>
        <end position="1749"/>
    </location>
</feature>
<evidence type="ECO:0000256" key="3">
    <source>
        <dbReference type="ARBA" id="ARBA00022433"/>
    </source>
</evidence>
<feature type="coiled-coil region" evidence="10">
    <location>
        <begin position="875"/>
        <end position="925"/>
    </location>
</feature>
<dbReference type="InterPro" id="IPR018159">
    <property type="entry name" value="Spectrin/alpha-actinin"/>
</dbReference>
<feature type="domain" description="Ig-like" evidence="12">
    <location>
        <begin position="2710"/>
        <end position="2801"/>
    </location>
</feature>
<dbReference type="InterPro" id="IPR003599">
    <property type="entry name" value="Ig_sub"/>
</dbReference>
<dbReference type="FunFam" id="2.60.40.10:FF:000107">
    <property type="entry name" value="Myosin, light chain kinase a"/>
    <property type="match status" value="4"/>
</dbReference>
<evidence type="ECO:0000256" key="2">
    <source>
        <dbReference type="ARBA" id="ARBA00006692"/>
    </source>
</evidence>
<feature type="region of interest" description="Disordered" evidence="11">
    <location>
        <begin position="3232"/>
        <end position="3252"/>
    </location>
</feature>
<dbReference type="PANTHER" id="PTHR47633">
    <property type="entry name" value="IMMUNOGLOBULIN"/>
    <property type="match status" value="1"/>
</dbReference>
<feature type="region of interest" description="Disordered" evidence="11">
    <location>
        <begin position="1459"/>
        <end position="1518"/>
    </location>
</feature>
<dbReference type="CDD" id="cd00096">
    <property type="entry name" value="Ig"/>
    <property type="match status" value="1"/>
</dbReference>
<dbReference type="GO" id="GO:0032982">
    <property type="term" value="C:myosin filament"/>
    <property type="evidence" value="ECO:0007669"/>
    <property type="project" value="UniProtKB-KW"/>
</dbReference>
<evidence type="ECO:0000256" key="7">
    <source>
        <dbReference type="ARBA" id="ARBA00023157"/>
    </source>
</evidence>
<keyword evidence="7" id="KW-1015">Disulfide bond</keyword>
<feature type="domain" description="Ig-like" evidence="12">
    <location>
        <begin position="2332"/>
        <end position="2421"/>
    </location>
</feature>
<feature type="domain" description="Ig-like" evidence="12">
    <location>
        <begin position="2466"/>
        <end position="2570"/>
    </location>
</feature>
<feature type="domain" description="Ig-like" evidence="12">
    <location>
        <begin position="3381"/>
        <end position="3471"/>
    </location>
</feature>
<protein>
    <submittedName>
        <fullName evidence="15">Titin</fullName>
    </submittedName>
</protein>
<evidence type="ECO:0000313" key="13">
    <source>
        <dbReference type="EMBL" id="VDK35155.1"/>
    </source>
</evidence>
<keyword evidence="14" id="KW-1185">Reference proteome</keyword>
<dbReference type="SUPFAM" id="SSF46966">
    <property type="entry name" value="Spectrin repeat"/>
    <property type="match status" value="1"/>
</dbReference>
<dbReference type="SMART" id="SM00408">
    <property type="entry name" value="IGc2"/>
    <property type="match status" value="15"/>
</dbReference>
<evidence type="ECO:0000313" key="15">
    <source>
        <dbReference type="WBParaSite" id="TASK_0000547501-mRNA-1"/>
    </source>
</evidence>
<keyword evidence="4" id="KW-0963">Cytoplasm</keyword>
<organism evidence="15">
    <name type="scientific">Taenia asiatica</name>
    <name type="common">Asian tapeworm</name>
    <dbReference type="NCBI Taxonomy" id="60517"/>
    <lineage>
        <taxon>Eukaryota</taxon>
        <taxon>Metazoa</taxon>
        <taxon>Spiralia</taxon>
        <taxon>Lophotrochozoa</taxon>
        <taxon>Platyhelminthes</taxon>
        <taxon>Cestoda</taxon>
        <taxon>Eucestoda</taxon>
        <taxon>Cyclophyllidea</taxon>
        <taxon>Taeniidae</taxon>
        <taxon>Taenia</taxon>
    </lineage>
</organism>
<evidence type="ECO:0000259" key="12">
    <source>
        <dbReference type="PROSITE" id="PS50835"/>
    </source>
</evidence>
<dbReference type="SMART" id="SM00409">
    <property type="entry name" value="IG"/>
    <property type="match status" value="18"/>
</dbReference>
<dbReference type="GO" id="GO:0060298">
    <property type="term" value="P:positive regulation of sarcomere organization"/>
    <property type="evidence" value="ECO:0007669"/>
    <property type="project" value="UniProtKB-ARBA"/>
</dbReference>
<keyword evidence="8" id="KW-0514">Muscle protein</keyword>
<dbReference type="GO" id="GO:0007155">
    <property type="term" value="P:cell adhesion"/>
    <property type="evidence" value="ECO:0007669"/>
    <property type="project" value="UniProtKB-KW"/>
</dbReference>
<dbReference type="SUPFAM" id="SSF48726">
    <property type="entry name" value="Immunoglobulin"/>
    <property type="match status" value="18"/>
</dbReference>
<dbReference type="InterPro" id="IPR013783">
    <property type="entry name" value="Ig-like_fold"/>
</dbReference>
<feature type="coiled-coil region" evidence="10">
    <location>
        <begin position="537"/>
        <end position="564"/>
    </location>
</feature>
<keyword evidence="10" id="KW-0175">Coiled coil</keyword>
<dbReference type="InterPro" id="IPR003598">
    <property type="entry name" value="Ig_sub2"/>
</dbReference>
<feature type="domain" description="Ig-like" evidence="12">
    <location>
        <begin position="2888"/>
        <end position="2981"/>
    </location>
</feature>
<dbReference type="CDD" id="cd00176">
    <property type="entry name" value="SPEC"/>
    <property type="match status" value="1"/>
</dbReference>
<evidence type="ECO:0000256" key="9">
    <source>
        <dbReference type="ARBA" id="ARBA00023319"/>
    </source>
</evidence>
<evidence type="ECO:0000256" key="4">
    <source>
        <dbReference type="ARBA" id="ARBA00022490"/>
    </source>
</evidence>
<evidence type="ECO:0000313" key="14">
    <source>
        <dbReference type="Proteomes" id="UP000282613"/>
    </source>
</evidence>
<evidence type="ECO:0000256" key="1">
    <source>
        <dbReference type="ARBA" id="ARBA00004496"/>
    </source>
</evidence>
<feature type="coiled-coil region" evidence="10">
    <location>
        <begin position="71"/>
        <end position="105"/>
    </location>
</feature>
<dbReference type="FunFam" id="2.60.40.10:FF:000425">
    <property type="entry name" value="Myosin light chain kinase"/>
    <property type="match status" value="3"/>
</dbReference>
<keyword evidence="3" id="KW-0787">Thick filament</keyword>
<dbReference type="GO" id="GO:0045989">
    <property type="term" value="P:positive regulation of striated muscle contraction"/>
    <property type="evidence" value="ECO:0007669"/>
    <property type="project" value="UniProtKB-ARBA"/>
</dbReference>
<comment type="subcellular location">
    <subcellularLocation>
        <location evidence="1">Cytoplasm</location>
    </subcellularLocation>
</comment>
<feature type="region of interest" description="Disordered" evidence="11">
    <location>
        <begin position="1234"/>
        <end position="1262"/>
    </location>
</feature>
<dbReference type="GO" id="GO:0031672">
    <property type="term" value="C:A band"/>
    <property type="evidence" value="ECO:0007669"/>
    <property type="project" value="UniProtKB-ARBA"/>
</dbReference>
<evidence type="ECO:0000256" key="10">
    <source>
        <dbReference type="SAM" id="Coils"/>
    </source>
</evidence>
<feature type="domain" description="Ig-like" evidence="12">
    <location>
        <begin position="3119"/>
        <end position="3212"/>
    </location>
</feature>
<feature type="domain" description="Ig-like" evidence="12">
    <location>
        <begin position="3245"/>
        <end position="3347"/>
    </location>
</feature>
<dbReference type="PROSITE" id="PS50835">
    <property type="entry name" value="IG_LIKE"/>
    <property type="match status" value="17"/>
</dbReference>
<dbReference type="OrthoDB" id="5969272at2759"/>
<keyword evidence="5" id="KW-0677">Repeat</keyword>
<dbReference type="EMBL" id="UYRS01018417">
    <property type="protein sequence ID" value="VDK35155.1"/>
    <property type="molecule type" value="Genomic_DNA"/>
</dbReference>
<comment type="similarity">
    <text evidence="2">Belongs to the protein kinase superfamily. CAMK Ser/Thr protein kinase family.</text>
</comment>
<keyword evidence="6" id="KW-0130">Cell adhesion</keyword>
<sequence>MSDKEDSSTHSLSDFSDSFPSTTTISTVAVQAGQSKIILAVMRCGTWIKVRIQRMEPDLYDIGSSGTSAEVRQLLEQHASLVSKLAAKQDQISELLTRAEEMVSQQPTEGQARVYSAISSSLNKAWRELLDVLGKRGHLLQLVAECFENAEAVHAAVAKIIDASASGEWGDSIESVQRLIKEHEELKRVELIEPTHRMLEAANGALELLTRMAVRTGQTPESGLTRTSAETRERIAAVTGDANEAHRLAENAWERRARLLQLRLAVVRLEIEHEQVVEWFSRVGEPNLAAALPGASLQDCEAAMEALMGLAVDAREYQHVNTRLVRQAQQLTIPRSESEEPDLEMQTAHKALVDRFATSEKYIWEFIDRIESRRRCLQASIIFFSEASVLLNQLKTLEGDIGSASTSRQEVRDEILQRLTELEMRVSGLREILTDLRSRVDERPSVIALGPTPVPPARPISSLTSTADAAMSAKLNEIEETIARCRRLCIGFPGRDTESQQFKEIDYRLTALWRWTQEKIEGVLRTHQSPGTTISSVSDFEDLHRHLERQMANQDREISTLRTLILSLPPSSEKQNFQRRLDEITEAWTHHRRTITIRLRIADDLNRLLRRIREDEYYYQALNDRLKSIATETPLTPSGVDLRVSQELRESEMSHIHTDLLEVRSRLESQQRTLQHALDELSNVNATDADRTELQNFYRSQIQLNLERLHHLEEQLNSLRSTRQIWLSWDEKWNDFKKSARQLDEAMTSSRTRIVQASRPQSLPAVEAALAEHTRDGDYVNQLIAEVNAKANTLASLVGAEPTVTDGPSRVRRYVEVPYTTPGPSDAELAKSVRSELCIATAGLETRSKDWERVFNAHKHTLEERAKQLGRMTEMDKVERDLQDAESEFQRISITINLDSPITQIERADENLRVLERRIPELQDRVQSTAYLPSMQLIRGPSDLLEISGADVPMLEERQRQLETRVSNLAAETAKCRTEVNLTLQLLRAVREAENRLSSLTVDLGRSSDHLKSVAPDDQVLMRQIIADIETQRDRAQKYADQHVPQLQSLASQFPGDRARIKVQPLIRRFQDSTEALTKLVEDVRVRSEQLVDLARLQGPVVEAVELVTSHQVHLPRPKPPTILRPLPNMHVAEGTRVALTTSFDAGIPQGYPEPVDIEGTWHRDGLPVTTPDYRTSMDQHAASLTIEEVFGDDSGVFTFRLKTPFGEAETSGSLVVSETHKSITSIDEEMITPTKRRKPQQAPPTFPPFKEETGEAPRFTRPLRSTEVGENEPVMLECQATGNPMPTIAWFKDGINIDNSPEYVVFEVNGSCAIKIRKANAPVHDGNYTCRARNDHGEAITTCQLHVKPIEPPRIVYPLSDKQVPEGQSLELKLTFKGTPPVRAEWYVNGVPLESTQSSAIPNIVGDKAILKLPATYQQDVAQYTCVLKNPAGEAKSSCQVDLRPRRVEGPLNIEDLVDAASVPPARRPPPQSPLQDGRQSPIASSPRVPIAPARPESLDRGKVSPHSVYSPVSVDARPPWRATSVPPQFSSIYRTEHRRDLFASKRTFSPGHLPPQFTQPLHNAAATEGQMVRLQCRVLGRPRPQIDWYKDGVSLTSAPNYTIRSEGDRHWIEFSDIYLTDHGEYSCVATNPGGVAKTSCRMDVEPLSSGDESVDRSPQIVKSLPRYLTINEGEGVTLECSFVGRPEPTITWYKDTVPLQASPKVEVSQVGSTTVLSMTDSNIQDAGVYRAVASNRVGVCQSEIHVNVIPTDKGPRPMDALPFREGPPRFTKPIRDIYMEPRSPRLSRLDCFVLGIPRPTVEWRHANQRIGPEDRRYHITADKPPGVHTLTIVQPSHDTAGHYEVLAENIHGSATCSATVYLPRKWSLSSLPSHSPVVYATLPRQASPWRQISPAASVHAIPTHATSTTRRFLREVSEPPELRRYTSTTQLHVNERHTTPPVQFTFRLPPERAMSKVEVVRPIESMPSPRPQIRHAISLTVLNKMQVCPVVPLHETTVQHRVASHPRLSPGYVSTEDLMRPIEVVPMVPVYETRRVLESPQPKLLRRTVSQDRFKVLVEAPIPARPVLESNVSTEMVHHKTIQVTPMVPMYRTQREASVASQPALEPGYTSEGEFEHNIDVVPMIPSYKTETERSMPARPPLETGFESKAILERKMEIERELTELRYKTQMERPVPAQPQLVPGYETTMDVEHSMDVVPLVQKPEERFQTSYSTDVSVQYVPVDLVVELPTPPKFVQHLNNVVTEEGSQVFLEGIVSGKPTPAISWFRKSTPLTASPDFRLEYCPDGTVRLTLKEVHEADIGPYRCEASNIAGTAESYAYLTITTKAMAPKFIKGLENTNVLSGSTIRLTVKVDGHPKPDIKWTVNGCEITSSPNFVIEEVADGVQSLTILHALKTDAGRYSVTAKNEAGEAITSGIVTVLESRPPSTLPSPKPAGDEMTRTEVTVPLASPTPGPTIAPTPEAPKFTKVLPQCRVVEEETPMVLTVEAKANPMPFLHWYRNGIPLETGPKCKVSQFGPYLENVSAIQPESVRMVGELEISGATPTDAGSIVCVAENPYGRAETTMTLDVVPKPEPLQPSVQPPTQANPQKPWFTIPLQPNITLPAGSQLTLTTEAMGNPLPFLHWYRDGQQLDSTPEHDITQVGPELAKPEALLDGPVSMTGRLIINELFPTDSGTYRCVAENSAGQAETFVTLNVLSPPVVKQGQRPQFVKRLAPTVQCRMGETIVLETEISGQPPPRVSWYRSGLEIYPDFKYRMEENPNTGMYRLIIQSIAQEDICEYMVRASNEYGSVESITRLALIQEYTEVTRIDLPKTLAPVTVEVPYTPTEKTQLDVQVEGTFSPVVVAVEVTKPRHLSELEMELKKSPMEFQPIIVEFPYPDRSGQPAVFVQRLPDSLTLDENVPARITAQMSGVPLPSVSWLKDGQPLKSSDRVFTSVESNNTLVLQIVQPRPIDAGIYTATVTNPLGHDSSSVQVNLSAPLRPKHEEPILERMGVPPSFTKAPFPLPSPAEGQADVIQYPSVFSSMEATPVKFEVQVYGVPEPNVSWFLNDRPVRSDFKHKILTLPESVHCLTLEAPTSLTDSGIYRCVASNPLGVKELVFPVSIEPKPQLITVPPRFTKKPAPKVVTLPGQPLLLEAEFEGVPAPVISWHKDGRLIPPTEMASGRIRVLVTENKTQLTVTETKSEDIGTWQCLASSTAGSATFRTKLDLEAPKPVIEEPQRISFIPKKRTSVSGPSDSPYPEIRQPPKSVDVVEGNSARFSTMIVGTPRPLVCWYINGVIVQPTVPLEGGPKDSRELTYFDGLLHHLELRSCRPEDSGVVTVEALRADVSEDSARTEPNAVVTASADLRVLPAPGKIPPLRSVQKISIQLTKPLQPPVIIQGPENAEVQEGSPITFTCQVAGSPMPEVTWIYNGQTVIQPSANFHPIVTPDGKASLRIDRIRPENAGEYKIRITNSEGSAEKSARLDVIPKEMAPEFTTPFPEEMLELPEGTSLTLDVEAVGKPTPQLVWKRDGTPFAPTPEIQIIQLTTTHHRLEILELFQTDSSEFTVEAFNKLGKAVTKTKLIVLPGVKEQPPIFTTYPPERLTVPESAEAQIEFVVRGEPKPKVRYFHNDVELIPSRVDASKTTSKSKIVEENVKEHYILSINNLHEEEDAGEYIIRAENELGITVSKTEIKVEPTGPSATEIFRKPLPEKTWIT</sequence>
<dbReference type="FunFam" id="2.60.40.10:FF:000345">
    <property type="entry name" value="Muscle M-line assembly protein unc-89"/>
    <property type="match status" value="1"/>
</dbReference>
<keyword evidence="9" id="KW-0393">Immunoglobulin domain</keyword>
<feature type="domain" description="Ig-like" evidence="12">
    <location>
        <begin position="1557"/>
        <end position="1647"/>
    </location>
</feature>
<feature type="domain" description="Ig-like" evidence="12">
    <location>
        <begin position="1354"/>
        <end position="1443"/>
    </location>
</feature>
<gene>
    <name evidence="13" type="ORF">TASK_LOCUS5476</name>
</gene>
<feature type="domain" description="Ig-like" evidence="12">
    <location>
        <begin position="1258"/>
        <end position="1342"/>
    </location>
</feature>
<reference evidence="15" key="1">
    <citation type="submission" date="2016-04" db="UniProtKB">
        <authorList>
            <consortium name="WormBaseParasite"/>
        </authorList>
    </citation>
    <scope>IDENTIFICATION</scope>
</reference>
<dbReference type="Proteomes" id="UP000282613">
    <property type="component" value="Unassembled WGS sequence"/>
</dbReference>
<dbReference type="SMART" id="SM00150">
    <property type="entry name" value="SPEC"/>
    <property type="match status" value="3"/>
</dbReference>
<dbReference type="Pfam" id="PF07679">
    <property type="entry name" value="I-set"/>
    <property type="match status" value="18"/>
</dbReference>
<feature type="domain" description="Ig-like" evidence="12">
    <location>
        <begin position="2593"/>
        <end position="2697"/>
    </location>
</feature>
<dbReference type="FunFam" id="2.60.40.10:FF:000557">
    <property type="entry name" value="Myosin binding protein Ha"/>
    <property type="match status" value="1"/>
</dbReference>
<dbReference type="InterPro" id="IPR013098">
    <property type="entry name" value="Ig_I-set"/>
</dbReference>
<evidence type="ECO:0000256" key="6">
    <source>
        <dbReference type="ARBA" id="ARBA00022889"/>
    </source>
</evidence>
<feature type="domain" description="Ig-like" evidence="12">
    <location>
        <begin position="1770"/>
        <end position="1863"/>
    </location>
</feature>
<dbReference type="Gene3D" id="2.60.40.10">
    <property type="entry name" value="Immunoglobulins"/>
    <property type="match status" value="18"/>
</dbReference>
<feature type="coiled-coil region" evidence="10">
    <location>
        <begin position="660"/>
        <end position="722"/>
    </location>
</feature>
<accession>A0A158R8H6</accession>
<feature type="compositionally biased region" description="Low complexity" evidence="11">
    <location>
        <begin position="1506"/>
        <end position="1516"/>
    </location>
</feature>
<feature type="domain" description="Ig-like" evidence="12">
    <location>
        <begin position="1120"/>
        <end position="1218"/>
    </location>
</feature>
<name>A0A158R8H6_TAEAS</name>
<dbReference type="WBParaSite" id="TASK_0000547501-mRNA-1">
    <property type="protein sequence ID" value="TASK_0000547501-mRNA-1"/>
    <property type="gene ID" value="TASK_0000547501"/>
</dbReference>
<dbReference type="InterPro" id="IPR036179">
    <property type="entry name" value="Ig-like_dom_sf"/>
</dbReference>
<evidence type="ECO:0000256" key="11">
    <source>
        <dbReference type="SAM" id="MobiDB-lite"/>
    </source>
</evidence>
<dbReference type="STRING" id="60517.A0A158R8H6"/>